<gene>
    <name evidence="2" type="ORF">AVDCRST_MAG13-1054</name>
</gene>
<accession>A0A6J4RPL2</accession>
<feature type="compositionally biased region" description="Low complexity" evidence="1">
    <location>
        <begin position="112"/>
        <end position="125"/>
    </location>
</feature>
<protein>
    <submittedName>
        <fullName evidence="2">Polysaccharide deacetylase</fullName>
    </submittedName>
</protein>
<dbReference type="EMBL" id="CADCVO010000157">
    <property type="protein sequence ID" value="CAA9479019.1"/>
    <property type="molecule type" value="Genomic_DNA"/>
</dbReference>
<sequence length="280" mass="29666">DRAPAALRARAARGRLAARSCRGLPAHVRRGRRGAHPRRGRALRPRPVDHVPPGLRAPRRGPADPRAPAPPRGAGDVLRPRPDRRALAAGGGGDPRGRPRGRLPHPRPPPAAEAHPGGRAGGLRARPGRPAPGRGRAARVPRVLLAAHGDGARGARRPRVHPRPVAHGRRPALPAALRGRRARRAARALAHGRLGAVRVPPRPADRDAPAGPGAGARGLDRRAGRHAPHGLALRPHRAPVRLGPAVARGGHRALRRVRPRLRGRAPGPRRPRGGRRARAL</sequence>
<organism evidence="2">
    <name type="scientific">uncultured Solirubrobacteraceae bacterium</name>
    <dbReference type="NCBI Taxonomy" id="1162706"/>
    <lineage>
        <taxon>Bacteria</taxon>
        <taxon>Bacillati</taxon>
        <taxon>Actinomycetota</taxon>
        <taxon>Thermoleophilia</taxon>
        <taxon>Solirubrobacterales</taxon>
        <taxon>Solirubrobacteraceae</taxon>
        <taxon>environmental samples</taxon>
    </lineage>
</organism>
<feature type="compositionally biased region" description="Basic residues" evidence="1">
    <location>
        <begin position="154"/>
        <end position="170"/>
    </location>
</feature>
<feature type="non-terminal residue" evidence="2">
    <location>
        <position position="1"/>
    </location>
</feature>
<feature type="compositionally biased region" description="Basic residues" evidence="1">
    <location>
        <begin position="223"/>
        <end position="239"/>
    </location>
</feature>
<feature type="compositionally biased region" description="Low complexity" evidence="1">
    <location>
        <begin position="187"/>
        <end position="199"/>
    </location>
</feature>
<evidence type="ECO:0000313" key="2">
    <source>
        <dbReference type="EMBL" id="CAA9479019.1"/>
    </source>
</evidence>
<feature type="compositionally biased region" description="Low complexity" evidence="1">
    <location>
        <begin position="1"/>
        <end position="19"/>
    </location>
</feature>
<feature type="compositionally biased region" description="Basic residues" evidence="1">
    <location>
        <begin position="27"/>
        <end position="44"/>
    </location>
</feature>
<feature type="compositionally biased region" description="Basic residues" evidence="1">
    <location>
        <begin position="249"/>
        <end position="280"/>
    </location>
</feature>
<proteinExistence type="predicted"/>
<evidence type="ECO:0000256" key="1">
    <source>
        <dbReference type="SAM" id="MobiDB-lite"/>
    </source>
</evidence>
<feature type="compositionally biased region" description="Low complexity" evidence="1">
    <location>
        <begin position="131"/>
        <end position="149"/>
    </location>
</feature>
<reference evidence="2" key="1">
    <citation type="submission" date="2020-02" db="EMBL/GenBank/DDBJ databases">
        <authorList>
            <person name="Meier V. D."/>
        </authorList>
    </citation>
    <scope>NUCLEOTIDE SEQUENCE</scope>
    <source>
        <strain evidence="2">AVDCRST_MAG13</strain>
    </source>
</reference>
<feature type="region of interest" description="Disordered" evidence="1">
    <location>
        <begin position="1"/>
        <end position="280"/>
    </location>
</feature>
<name>A0A6J4RPL2_9ACTN</name>
<feature type="non-terminal residue" evidence="2">
    <location>
        <position position="280"/>
    </location>
</feature>
<dbReference type="AlphaFoldDB" id="A0A6J4RPL2"/>